<feature type="region of interest" description="Disordered" evidence="1">
    <location>
        <begin position="362"/>
        <end position="402"/>
    </location>
</feature>
<name>U6KVR8_EIMTE</name>
<feature type="region of interest" description="Disordered" evidence="1">
    <location>
        <begin position="1"/>
        <end position="111"/>
    </location>
</feature>
<proteinExistence type="predicted"/>
<evidence type="ECO:0000256" key="1">
    <source>
        <dbReference type="SAM" id="MobiDB-lite"/>
    </source>
</evidence>
<sequence>MRASDPKGPSRGAPQGVRTAHARPSRTPQKGPRASSTAPREAAAAAAATTPHPAAAGATTPRPAAAAAGATPRSVAAAAATPRPATAAATPRPASAAASAATPRPAATAAATARTAAAAGATKAQTEAAALRPAAAPGRAAVAAAATPAPPAAETAGTPAPPEAAAAAAPVAATPAPPAAVAAAAEAAATGDLEESEKENGFKVAVRIRPLNEKEKKEGGALCCSYDGKGGGVGICEWVFGFAAAKRPQQIYAKGLKGGAPHCLAADPGGPHVSVSSGDGILRLLDLRQNKKVLFAAEVQAGPATAICTVPQPYEGPPPLPTVALAGPQGPPCMHNYSTWGPLRGPPCSSLAALPRACMRMHTKDPPGFEGGPLVGGPQAPGEPPGDPPGDPRASGGPQGKTLVGSGSFLAGLCSEGEGAPVVWDLQQELGWGAPQAAAADCRSSSSSSTAAAEDAVAAAAPQGPKGTEGAGAPLTALAAWGPRGCFVSGDQFMRLAAVAAAAADSCVAAVTVVQLQLILQQLQQQQQQQRE</sequence>
<reference evidence="2" key="1">
    <citation type="submission" date="2013-10" db="EMBL/GenBank/DDBJ databases">
        <title>Genomic analysis of the causative agents of coccidiosis in chickens.</title>
        <authorList>
            <person name="Reid A.J."/>
            <person name="Blake D."/>
            <person name="Billington K."/>
            <person name="Browne H."/>
            <person name="Dunn M."/>
            <person name="Hung S."/>
            <person name="Kawahara F."/>
            <person name="Miranda-Saavedra D."/>
            <person name="Mourier T."/>
            <person name="Nagra H."/>
            <person name="Otto T.D."/>
            <person name="Rawlings N."/>
            <person name="Sanchez A."/>
            <person name="Sanders M."/>
            <person name="Subramaniam C."/>
            <person name="Tay Y."/>
            <person name="Dear P."/>
            <person name="Doerig C."/>
            <person name="Gruber A."/>
            <person name="Parkinson J."/>
            <person name="Shirley M."/>
            <person name="Wan K.L."/>
            <person name="Berriman M."/>
            <person name="Tomley F."/>
            <person name="Pain A."/>
        </authorList>
    </citation>
    <scope>NUCLEOTIDE SEQUENCE [LARGE SCALE GENOMIC DNA]</scope>
    <source>
        <strain evidence="2">Houghton</strain>
    </source>
</reference>
<dbReference type="VEuPathDB" id="ToxoDB:ETH2_1151800"/>
<feature type="compositionally biased region" description="Pro residues" evidence="1">
    <location>
        <begin position="381"/>
        <end position="391"/>
    </location>
</feature>
<accession>U6KVR8</accession>
<evidence type="ECO:0000313" key="2">
    <source>
        <dbReference type="EMBL" id="CDJ42066.1"/>
    </source>
</evidence>
<dbReference type="RefSeq" id="XP_013232816.1">
    <property type="nucleotide sequence ID" value="XM_013377362.1"/>
</dbReference>
<dbReference type="Proteomes" id="UP000030747">
    <property type="component" value="Unassembled WGS sequence"/>
</dbReference>
<reference evidence="2" key="2">
    <citation type="submission" date="2013-10" db="EMBL/GenBank/DDBJ databases">
        <authorList>
            <person name="Aslett M."/>
        </authorList>
    </citation>
    <scope>NUCLEOTIDE SEQUENCE [LARGE SCALE GENOMIC DNA]</scope>
    <source>
        <strain evidence="2">Houghton</strain>
    </source>
</reference>
<feature type="region of interest" description="Disordered" evidence="1">
    <location>
        <begin position="146"/>
        <end position="171"/>
    </location>
</feature>
<dbReference type="EMBL" id="HG675688">
    <property type="protein sequence ID" value="CDJ42066.1"/>
    <property type="molecule type" value="Genomic_DNA"/>
</dbReference>
<gene>
    <name evidence="2" type="ORF">ETH_00011235</name>
</gene>
<feature type="compositionally biased region" description="Low complexity" evidence="1">
    <location>
        <begin position="32"/>
        <end position="111"/>
    </location>
</feature>
<evidence type="ECO:0000313" key="3">
    <source>
        <dbReference type="Proteomes" id="UP000030747"/>
    </source>
</evidence>
<dbReference type="VEuPathDB" id="ToxoDB:ETH_00011235"/>
<protein>
    <submittedName>
        <fullName evidence="2">Uncharacterized protein</fullName>
    </submittedName>
</protein>
<dbReference type="GeneID" id="25251436"/>
<keyword evidence="3" id="KW-1185">Reference proteome</keyword>
<dbReference type="AlphaFoldDB" id="U6KVR8"/>
<organism evidence="2 3">
    <name type="scientific">Eimeria tenella</name>
    <name type="common">Coccidian parasite</name>
    <dbReference type="NCBI Taxonomy" id="5802"/>
    <lineage>
        <taxon>Eukaryota</taxon>
        <taxon>Sar</taxon>
        <taxon>Alveolata</taxon>
        <taxon>Apicomplexa</taxon>
        <taxon>Conoidasida</taxon>
        <taxon>Coccidia</taxon>
        <taxon>Eucoccidiorida</taxon>
        <taxon>Eimeriorina</taxon>
        <taxon>Eimeriidae</taxon>
        <taxon>Eimeria</taxon>
    </lineage>
</organism>